<feature type="transmembrane region" description="Helical" evidence="6">
    <location>
        <begin position="146"/>
        <end position="167"/>
    </location>
</feature>
<accession>A0A367K0C1</accession>
<sequence>MNKEHTQPSVDAVVKEDISKRDIIENNNQPAYSLFSQEYKESVKRDVSQQDILKEWNQLSEEQRKPYIEKAQVNATKSKAIVHTVFLSLLVDLFAFTLILPLFPRLLNYYRVNGKEEIVLNYASQLLDRFKQLTNNHTGSDKWDTVLLGGLVGSLFSFLQFIVSPIIGRASDRIGRRRVLLYTMAGNILSTLIWLFAHSFNLFLIARVVAGLSEGNVQLSTAIISDVTAADQRSKNLALVGIAFAIAFTLGPPIGAWFASIDLSVLCPTLARFGIYPYSMAAFIGLALLIIETAYLYAKLPETVHNQQRTQPETEANTVQIALLDIQRRLSTLITLKRLMGIFSFVFSGMEFTLVFLTFDVLDFSHMQQGKLLSYMGIVSALIQGGYVRRSVQRMGEKNIVIQGMIMGVIGFYCLAVTANASYPFLWLYIGATCLAFTSGTVVSGLTALASLQCHETRDDYLSKGRALGGFRSYGQLGRALGPISVCAFYWMFGPEKCYAAGSLMMMATTWLTILGIPNRRISNIHKKSQ</sequence>
<dbReference type="GO" id="GO:0016020">
    <property type="term" value="C:membrane"/>
    <property type="evidence" value="ECO:0007669"/>
    <property type="project" value="UniProtKB-SubCell"/>
</dbReference>
<feature type="transmembrane region" description="Helical" evidence="6">
    <location>
        <begin position="80"/>
        <end position="103"/>
    </location>
</feature>
<feature type="transmembrane region" description="Helical" evidence="6">
    <location>
        <begin position="425"/>
        <end position="452"/>
    </location>
</feature>
<keyword evidence="3 6" id="KW-0812">Transmembrane</keyword>
<evidence type="ECO:0000256" key="6">
    <source>
        <dbReference type="SAM" id="Phobius"/>
    </source>
</evidence>
<feature type="transmembrane region" description="Helical" evidence="6">
    <location>
        <begin position="179"/>
        <end position="197"/>
    </location>
</feature>
<keyword evidence="5 6" id="KW-0472">Membrane</keyword>
<evidence type="ECO:0000256" key="3">
    <source>
        <dbReference type="ARBA" id="ARBA00022692"/>
    </source>
</evidence>
<comment type="caution">
    <text evidence="8">The sequence shown here is derived from an EMBL/GenBank/DDBJ whole genome shotgun (WGS) entry which is preliminary data.</text>
</comment>
<reference evidence="8 9" key="1">
    <citation type="journal article" date="2018" name="G3 (Bethesda)">
        <title>Phylogenetic and Phylogenomic Definition of Rhizopus Species.</title>
        <authorList>
            <person name="Gryganskyi A.P."/>
            <person name="Golan J."/>
            <person name="Dolatabadi S."/>
            <person name="Mondo S."/>
            <person name="Robb S."/>
            <person name="Idnurm A."/>
            <person name="Muszewska A."/>
            <person name="Steczkiewicz K."/>
            <person name="Masonjones S."/>
            <person name="Liao H.L."/>
            <person name="Gajdeczka M.T."/>
            <person name="Anike F."/>
            <person name="Vuek A."/>
            <person name="Anishchenko I.M."/>
            <person name="Voigt K."/>
            <person name="de Hoog G.S."/>
            <person name="Smith M.E."/>
            <person name="Heitman J."/>
            <person name="Vilgalys R."/>
            <person name="Stajich J.E."/>
        </authorList>
    </citation>
    <scope>NUCLEOTIDE SEQUENCE [LARGE SCALE GENOMIC DNA]</scope>
    <source>
        <strain evidence="8 9">CBS 357.93</strain>
    </source>
</reference>
<name>A0A367K0C1_RHIAZ</name>
<dbReference type="InterPro" id="IPR036259">
    <property type="entry name" value="MFS_trans_sf"/>
</dbReference>
<evidence type="ECO:0000313" key="8">
    <source>
        <dbReference type="EMBL" id="RCH95620.1"/>
    </source>
</evidence>
<feature type="transmembrane region" description="Helical" evidence="6">
    <location>
        <begin position="400"/>
        <end position="419"/>
    </location>
</feature>
<dbReference type="InterPro" id="IPR036910">
    <property type="entry name" value="HMG_box_dom_sf"/>
</dbReference>
<evidence type="ECO:0000256" key="2">
    <source>
        <dbReference type="ARBA" id="ARBA00022448"/>
    </source>
</evidence>
<dbReference type="Gene3D" id="1.20.1250.20">
    <property type="entry name" value="MFS general substrate transporter like domains"/>
    <property type="match status" value="1"/>
</dbReference>
<dbReference type="PROSITE" id="PS00216">
    <property type="entry name" value="SUGAR_TRANSPORT_1"/>
    <property type="match status" value="1"/>
</dbReference>
<comment type="subcellular location">
    <subcellularLocation>
        <location evidence="1">Membrane</location>
        <topology evidence="1">Multi-pass membrane protein</topology>
    </subcellularLocation>
</comment>
<dbReference type="PANTHER" id="PTHR23504">
    <property type="entry name" value="MAJOR FACILITATOR SUPERFAMILY DOMAIN-CONTAINING PROTEIN 10"/>
    <property type="match status" value="1"/>
</dbReference>
<keyword evidence="4 6" id="KW-1133">Transmembrane helix</keyword>
<evidence type="ECO:0000256" key="5">
    <source>
        <dbReference type="ARBA" id="ARBA00023136"/>
    </source>
</evidence>
<dbReference type="Proteomes" id="UP000252139">
    <property type="component" value="Unassembled WGS sequence"/>
</dbReference>
<feature type="transmembrane region" description="Helical" evidence="6">
    <location>
        <begin position="339"/>
        <end position="359"/>
    </location>
</feature>
<dbReference type="PROSITE" id="PS50850">
    <property type="entry name" value="MFS"/>
    <property type="match status" value="1"/>
</dbReference>
<dbReference type="Gene3D" id="1.10.30.10">
    <property type="entry name" value="High mobility group box domain"/>
    <property type="match status" value="1"/>
</dbReference>
<organism evidence="8 9">
    <name type="scientific">Rhizopus azygosporus</name>
    <name type="common">Rhizopus microsporus var. azygosporus</name>
    <dbReference type="NCBI Taxonomy" id="86630"/>
    <lineage>
        <taxon>Eukaryota</taxon>
        <taxon>Fungi</taxon>
        <taxon>Fungi incertae sedis</taxon>
        <taxon>Mucoromycota</taxon>
        <taxon>Mucoromycotina</taxon>
        <taxon>Mucoromycetes</taxon>
        <taxon>Mucorales</taxon>
        <taxon>Mucorineae</taxon>
        <taxon>Rhizopodaceae</taxon>
        <taxon>Rhizopus</taxon>
    </lineage>
</organism>
<feature type="transmembrane region" description="Helical" evidence="6">
    <location>
        <begin position="371"/>
        <end position="388"/>
    </location>
</feature>
<dbReference type="AlphaFoldDB" id="A0A367K0C1"/>
<dbReference type="SUPFAM" id="SSF47095">
    <property type="entry name" value="HMG-box"/>
    <property type="match status" value="1"/>
</dbReference>
<dbReference type="SUPFAM" id="SSF103473">
    <property type="entry name" value="MFS general substrate transporter"/>
    <property type="match status" value="1"/>
</dbReference>
<feature type="domain" description="Major facilitator superfamily (MFS) profile" evidence="7">
    <location>
        <begin position="81"/>
        <end position="521"/>
    </location>
</feature>
<keyword evidence="2" id="KW-0813">Transport</keyword>
<protein>
    <recommendedName>
        <fullName evidence="7">Major facilitator superfamily (MFS) profile domain-containing protein</fullName>
    </recommendedName>
</protein>
<gene>
    <name evidence="8" type="ORF">CU097_009130</name>
</gene>
<feature type="transmembrane region" description="Helical" evidence="6">
    <location>
        <begin position="237"/>
        <end position="258"/>
    </location>
</feature>
<evidence type="ECO:0000256" key="1">
    <source>
        <dbReference type="ARBA" id="ARBA00004141"/>
    </source>
</evidence>
<dbReference type="InterPro" id="IPR005829">
    <property type="entry name" value="Sugar_transporter_CS"/>
</dbReference>
<dbReference type="OrthoDB" id="196650at2759"/>
<feature type="transmembrane region" description="Helical" evidence="6">
    <location>
        <begin position="499"/>
        <end position="518"/>
    </location>
</feature>
<evidence type="ECO:0000256" key="4">
    <source>
        <dbReference type="ARBA" id="ARBA00022989"/>
    </source>
</evidence>
<feature type="transmembrane region" description="Helical" evidence="6">
    <location>
        <begin position="278"/>
        <end position="298"/>
    </location>
</feature>
<dbReference type="CDD" id="cd00084">
    <property type="entry name" value="HMG-box_SF"/>
    <property type="match status" value="1"/>
</dbReference>
<dbReference type="InterPro" id="IPR011701">
    <property type="entry name" value="MFS"/>
</dbReference>
<feature type="transmembrane region" description="Helical" evidence="6">
    <location>
        <begin position="473"/>
        <end position="493"/>
    </location>
</feature>
<feature type="transmembrane region" description="Helical" evidence="6">
    <location>
        <begin position="203"/>
        <end position="225"/>
    </location>
</feature>
<keyword evidence="9" id="KW-1185">Reference proteome</keyword>
<dbReference type="EMBL" id="PJQL01000448">
    <property type="protein sequence ID" value="RCH95620.1"/>
    <property type="molecule type" value="Genomic_DNA"/>
</dbReference>
<dbReference type="PANTHER" id="PTHR23504:SF31">
    <property type="entry name" value="MAJOR FACILITATOR SUPERFAMILY DOMAIN-CONTAINING PROTEIN 10"/>
    <property type="match status" value="1"/>
</dbReference>
<evidence type="ECO:0000259" key="7">
    <source>
        <dbReference type="PROSITE" id="PS50850"/>
    </source>
</evidence>
<dbReference type="GO" id="GO:0022857">
    <property type="term" value="F:transmembrane transporter activity"/>
    <property type="evidence" value="ECO:0007669"/>
    <property type="project" value="InterPro"/>
</dbReference>
<dbReference type="Pfam" id="PF07690">
    <property type="entry name" value="MFS_1"/>
    <property type="match status" value="1"/>
</dbReference>
<dbReference type="InterPro" id="IPR020846">
    <property type="entry name" value="MFS_dom"/>
</dbReference>
<evidence type="ECO:0000313" key="9">
    <source>
        <dbReference type="Proteomes" id="UP000252139"/>
    </source>
</evidence>
<proteinExistence type="predicted"/>